<keyword evidence="1 4" id="KW-0349">Heme</keyword>
<dbReference type="EMBL" id="JACHHZ010000005">
    <property type="protein sequence ID" value="MBB6095396.1"/>
    <property type="molecule type" value="Genomic_DNA"/>
</dbReference>
<feature type="domain" description="Cytochrome c" evidence="5">
    <location>
        <begin position="358"/>
        <end position="661"/>
    </location>
</feature>
<keyword evidence="2 4" id="KW-0479">Metal-binding</keyword>
<dbReference type="InterPro" id="IPR009056">
    <property type="entry name" value="Cyt_c-like_dom"/>
</dbReference>
<dbReference type="PROSITE" id="PS51007">
    <property type="entry name" value="CYTC"/>
    <property type="match status" value="1"/>
</dbReference>
<reference evidence="6 7" key="1">
    <citation type="submission" date="2020-08" db="EMBL/GenBank/DDBJ databases">
        <title>Genomic Encyclopedia of Type Strains, Phase IV (KMG-IV): sequencing the most valuable type-strain genomes for metagenomic binning, comparative biology and taxonomic classification.</title>
        <authorList>
            <person name="Goeker M."/>
        </authorList>
    </citation>
    <scope>NUCLEOTIDE SEQUENCE [LARGE SCALE GENOMIC DNA]</scope>
    <source>
        <strain evidence="6 7">DSM 26723</strain>
    </source>
</reference>
<protein>
    <submittedName>
        <fullName evidence="6">Mono/diheme cytochrome c family protein</fullName>
    </submittedName>
</protein>
<name>A0A841HR77_9GAMM</name>
<dbReference type="PANTHER" id="PTHR30600">
    <property type="entry name" value="CYTOCHROME C PEROXIDASE-RELATED"/>
    <property type="match status" value="1"/>
</dbReference>
<evidence type="ECO:0000256" key="4">
    <source>
        <dbReference type="PROSITE-ProRule" id="PRU00433"/>
    </source>
</evidence>
<dbReference type="PANTHER" id="PTHR30600:SF9">
    <property type="entry name" value="BLR7738 PROTEIN"/>
    <property type="match status" value="1"/>
</dbReference>
<dbReference type="AlphaFoldDB" id="A0A841HR77"/>
<organism evidence="6 7">
    <name type="scientific">Povalibacter uvarum</name>
    <dbReference type="NCBI Taxonomy" id="732238"/>
    <lineage>
        <taxon>Bacteria</taxon>
        <taxon>Pseudomonadati</taxon>
        <taxon>Pseudomonadota</taxon>
        <taxon>Gammaproteobacteria</taxon>
        <taxon>Steroidobacterales</taxon>
        <taxon>Steroidobacteraceae</taxon>
        <taxon>Povalibacter</taxon>
    </lineage>
</organism>
<accession>A0A841HR77</accession>
<sequence>MTALSCVSAPLGAQTLPLLDQADIRAPLAAACNGKPDSTPLPIDPRRLVTPGVNTNPNSAIQFNAWFVDLHNPPAPFVNRLPPRPQNCGEFRAAAARGRYNLEQRQYFQPMALASEYHYIYQQWGLWVRPPDFQEQVAKRYGLYPAPFRNPYPLPGEDPNRTNGGSGQLPLGLIQGKDDNGRWTGLIGASCSACHDSRLGSESEANFVWGLPNSANDAGVLASDMFRTTPITSIGVLLPVPWSSGRGSNDAIALISLLPALWDMDNLVFAPSLLEYTADTPHGGMTKAPAWFHRGFKTRQFWDGALTSDNVHSESAFGVANILRSAAQRRALRTDFEDINTFLISMSPPKYPKPINTSLAEQGAVIFHERDLWSNGNASIPRPQGNGSCASCHGVYSPRHAADPNYLPDPRLKGVAGVITPIETIRTDPRRKELMADERQRRAWNSSWWAYNELSPDWQGYPSDSIVASELRRVPRSIYNNGGAIYSPLGPNEWIEPTGYIAPPLYGTWAMAPYLHNASVPNLWGILKPADRPKVWKRPYTAAGWGGKNQGYDYSFASYDFSKLGWKYTAVNCSNSIFTSPFLPCDHGFAPIDAVFSAFSNVAAEHLNLAFQTPPPISDQQIKSRMVFNSHLYGNGNGGHDFTQTLSDTERWALLEYLKTL</sequence>
<evidence type="ECO:0000256" key="2">
    <source>
        <dbReference type="ARBA" id="ARBA00022723"/>
    </source>
</evidence>
<evidence type="ECO:0000313" key="6">
    <source>
        <dbReference type="EMBL" id="MBB6095396.1"/>
    </source>
</evidence>
<proteinExistence type="predicted"/>
<dbReference type="GO" id="GO:0004130">
    <property type="term" value="F:cytochrome-c peroxidase activity"/>
    <property type="evidence" value="ECO:0007669"/>
    <property type="project" value="TreeGrafter"/>
</dbReference>
<dbReference type="InterPro" id="IPR051395">
    <property type="entry name" value="Cytochrome_c_Peroxidase/MauG"/>
</dbReference>
<dbReference type="SUPFAM" id="SSF46626">
    <property type="entry name" value="Cytochrome c"/>
    <property type="match status" value="1"/>
</dbReference>
<dbReference type="GO" id="GO:0020037">
    <property type="term" value="F:heme binding"/>
    <property type="evidence" value="ECO:0007669"/>
    <property type="project" value="InterPro"/>
</dbReference>
<dbReference type="RefSeq" id="WP_221304356.1">
    <property type="nucleotide sequence ID" value="NZ_JACHHZ010000005.1"/>
</dbReference>
<dbReference type="Gene3D" id="1.10.760.10">
    <property type="entry name" value="Cytochrome c-like domain"/>
    <property type="match status" value="1"/>
</dbReference>
<keyword evidence="3 4" id="KW-0408">Iron</keyword>
<evidence type="ECO:0000313" key="7">
    <source>
        <dbReference type="Proteomes" id="UP000588068"/>
    </source>
</evidence>
<comment type="caution">
    <text evidence="6">The sequence shown here is derived from an EMBL/GenBank/DDBJ whole genome shotgun (WGS) entry which is preliminary data.</text>
</comment>
<dbReference type="GO" id="GO:0009055">
    <property type="term" value="F:electron transfer activity"/>
    <property type="evidence" value="ECO:0007669"/>
    <property type="project" value="InterPro"/>
</dbReference>
<dbReference type="GO" id="GO:0046872">
    <property type="term" value="F:metal ion binding"/>
    <property type="evidence" value="ECO:0007669"/>
    <property type="project" value="UniProtKB-KW"/>
</dbReference>
<dbReference type="InterPro" id="IPR036909">
    <property type="entry name" value="Cyt_c-like_dom_sf"/>
</dbReference>
<keyword evidence="7" id="KW-1185">Reference proteome</keyword>
<evidence type="ECO:0000259" key="5">
    <source>
        <dbReference type="PROSITE" id="PS51007"/>
    </source>
</evidence>
<gene>
    <name evidence="6" type="ORF">HNQ60_004286</name>
</gene>
<dbReference type="Proteomes" id="UP000588068">
    <property type="component" value="Unassembled WGS sequence"/>
</dbReference>
<evidence type="ECO:0000256" key="1">
    <source>
        <dbReference type="ARBA" id="ARBA00022617"/>
    </source>
</evidence>
<evidence type="ECO:0000256" key="3">
    <source>
        <dbReference type="ARBA" id="ARBA00023004"/>
    </source>
</evidence>
<dbReference type="Pfam" id="PF21419">
    <property type="entry name" value="RoxA-like_Cyt-c"/>
    <property type="match status" value="1"/>
</dbReference>